<evidence type="ECO:0000256" key="1">
    <source>
        <dbReference type="ARBA" id="ARBA00006295"/>
    </source>
</evidence>
<dbReference type="Gene3D" id="3.90.1530.30">
    <property type="match status" value="1"/>
</dbReference>
<dbReference type="PANTHER" id="PTHR33375">
    <property type="entry name" value="CHROMOSOME-PARTITIONING PROTEIN PARB-RELATED"/>
    <property type="match status" value="1"/>
</dbReference>
<dbReference type="InterPro" id="IPR003115">
    <property type="entry name" value="ParB_N"/>
</dbReference>
<dbReference type="SUPFAM" id="SSF110849">
    <property type="entry name" value="ParB/Sulfiredoxin"/>
    <property type="match status" value="1"/>
</dbReference>
<protein>
    <submittedName>
        <fullName evidence="4">Plasmid partitioning protein RepB</fullName>
    </submittedName>
</protein>
<evidence type="ECO:0000313" key="4">
    <source>
        <dbReference type="EMBL" id="WAP71477.1"/>
    </source>
</evidence>
<evidence type="ECO:0000256" key="2">
    <source>
        <dbReference type="SAM" id="MobiDB-lite"/>
    </source>
</evidence>
<evidence type="ECO:0000259" key="3">
    <source>
        <dbReference type="SMART" id="SM00470"/>
    </source>
</evidence>
<reference evidence="4" key="1">
    <citation type="submission" date="2022-12" db="EMBL/GenBank/DDBJ databases">
        <title>Jiella pelagia sp. nov., isolated from phosphonate enriched culture of Northwest Pacific surface seawater.</title>
        <authorList>
            <person name="Shin D.Y."/>
            <person name="Hwang C.Y."/>
        </authorList>
    </citation>
    <scope>NUCLEOTIDE SEQUENCE</scope>
    <source>
        <strain evidence="4">HL-NP1</strain>
        <plasmid evidence="4">unnamed2</plasmid>
    </source>
</reference>
<organism evidence="4 5">
    <name type="scientific">Jiella pelagia</name>
    <dbReference type="NCBI Taxonomy" id="2986949"/>
    <lineage>
        <taxon>Bacteria</taxon>
        <taxon>Pseudomonadati</taxon>
        <taxon>Pseudomonadota</taxon>
        <taxon>Alphaproteobacteria</taxon>
        <taxon>Hyphomicrobiales</taxon>
        <taxon>Aurantimonadaceae</taxon>
        <taxon>Jiella</taxon>
    </lineage>
</organism>
<dbReference type="Proteomes" id="UP001164020">
    <property type="component" value="Plasmid unnamed2"/>
</dbReference>
<dbReference type="EMBL" id="CP114030">
    <property type="protein sequence ID" value="WAP71477.1"/>
    <property type="molecule type" value="Genomic_DNA"/>
</dbReference>
<dbReference type="RefSeq" id="WP_176222950.1">
    <property type="nucleotide sequence ID" value="NZ_CP114030.1"/>
</dbReference>
<dbReference type="NCBIfam" id="TIGR03454">
    <property type="entry name" value="partition_RepB"/>
    <property type="match status" value="1"/>
</dbReference>
<dbReference type="InterPro" id="IPR017819">
    <property type="entry name" value="Plasmid_partition_RepB"/>
</dbReference>
<dbReference type="NCBIfam" id="TIGR00180">
    <property type="entry name" value="parB_part"/>
    <property type="match status" value="1"/>
</dbReference>
<comment type="similarity">
    <text evidence="1">Belongs to the ParB family.</text>
</comment>
<dbReference type="SMART" id="SM00470">
    <property type="entry name" value="ParB"/>
    <property type="match status" value="1"/>
</dbReference>
<feature type="region of interest" description="Disordered" evidence="2">
    <location>
        <begin position="1"/>
        <end position="39"/>
    </location>
</feature>
<dbReference type="InterPro" id="IPR036086">
    <property type="entry name" value="ParB/Sulfiredoxin_sf"/>
</dbReference>
<dbReference type="Pfam" id="PF07506">
    <property type="entry name" value="RepB"/>
    <property type="match status" value="1"/>
</dbReference>
<evidence type="ECO:0000313" key="5">
    <source>
        <dbReference type="Proteomes" id="UP001164020"/>
    </source>
</evidence>
<dbReference type="Gene3D" id="1.10.10.2830">
    <property type="match status" value="1"/>
</dbReference>
<accession>A0ABY7C7D5</accession>
<gene>
    <name evidence="4" type="primary">repB</name>
    <name evidence="4" type="ORF">OH818_27995</name>
</gene>
<dbReference type="CDD" id="cd16405">
    <property type="entry name" value="RepB_like_N"/>
    <property type="match status" value="1"/>
</dbReference>
<dbReference type="Pfam" id="PF02195">
    <property type="entry name" value="ParB_N"/>
    <property type="match status" value="1"/>
</dbReference>
<keyword evidence="4" id="KW-0614">Plasmid</keyword>
<dbReference type="SUPFAM" id="SSF109709">
    <property type="entry name" value="KorB DNA-binding domain-like"/>
    <property type="match status" value="1"/>
</dbReference>
<sequence>MSKASERAQRMKAMFSEAPSNSTEAAQPPARSAPAGAVRSLESSLSRIEEENEALRKRIVDEQHVIDLDPQMIEASFVQDRLVAIESDTGFRELMESIRDHGQQVPILVRAHPKKGGRYQIAYGHRRWTACAHLGRTVRAIVTELSDEQMVVALGKENTERKDLSFIEQALFAQELKRRSYKRETIAAALSLPPTNVSKLTTLAEAVPREIIEAIGPAPKVGRPRWEVLARVIEQSGAPSAFASMTALIEAPDWANLDSNSRFARFFKNYAATPRVPGACVFKGQGITVLQSGSASSATFQISDSDTTGLVDHLRDTLPGLIEAYLRQIREKRGS</sequence>
<proteinExistence type="inferred from homology"/>
<name>A0ABY7C7D5_9HYPH</name>
<dbReference type="PANTHER" id="PTHR33375:SF1">
    <property type="entry name" value="CHROMOSOME-PARTITIONING PROTEIN PARB-RELATED"/>
    <property type="match status" value="1"/>
</dbReference>
<feature type="domain" description="ParB-like N-terminal" evidence="3">
    <location>
        <begin position="66"/>
        <end position="159"/>
    </location>
</feature>
<dbReference type="InterPro" id="IPR011111">
    <property type="entry name" value="Plasmid_RepB"/>
</dbReference>
<dbReference type="InterPro" id="IPR004437">
    <property type="entry name" value="ParB/RepB/Spo0J"/>
</dbReference>
<geneLocation type="plasmid" evidence="4 5">
    <name>unnamed2</name>
</geneLocation>
<dbReference type="InterPro" id="IPR050336">
    <property type="entry name" value="Chromosome_partition/occlusion"/>
</dbReference>
<keyword evidence="5" id="KW-1185">Reference proteome</keyword>
<dbReference type="InterPro" id="IPR037972">
    <property type="entry name" value="RepB_N"/>
</dbReference>